<feature type="transmembrane region" description="Helical" evidence="8">
    <location>
        <begin position="383"/>
        <end position="404"/>
    </location>
</feature>
<keyword evidence="4" id="KW-0997">Cell inner membrane</keyword>
<feature type="domain" description="Type II secretion system protein GspF" evidence="9">
    <location>
        <begin position="77"/>
        <end position="200"/>
    </location>
</feature>
<dbReference type="InterPro" id="IPR003004">
    <property type="entry name" value="GspF/PilC"/>
</dbReference>
<dbReference type="InterPro" id="IPR042094">
    <property type="entry name" value="T2SS_GspF_sf"/>
</dbReference>
<comment type="subcellular location">
    <subcellularLocation>
        <location evidence="1">Cell inner membrane</location>
        <topology evidence="1">Multi-pass membrane protein</topology>
    </subcellularLocation>
</comment>
<dbReference type="HOGENOM" id="CLU_035032_2_2_4"/>
<evidence type="ECO:0000313" key="11">
    <source>
        <dbReference type="Proteomes" id="UP000001625"/>
    </source>
</evidence>
<dbReference type="KEGG" id="slt:Slit_2607"/>
<dbReference type="Proteomes" id="UP000001625">
    <property type="component" value="Chromosome"/>
</dbReference>
<dbReference type="EMBL" id="CP001965">
    <property type="protein sequence ID" value="ADE12832.1"/>
    <property type="molecule type" value="Genomic_DNA"/>
</dbReference>
<dbReference type="PRINTS" id="PR00812">
    <property type="entry name" value="BCTERIALGSPF"/>
</dbReference>
<dbReference type="OrthoDB" id="9805682at2"/>
<evidence type="ECO:0000256" key="2">
    <source>
        <dbReference type="ARBA" id="ARBA00005745"/>
    </source>
</evidence>
<proteinExistence type="inferred from homology"/>
<dbReference type="FunFam" id="1.20.81.30:FF:000001">
    <property type="entry name" value="Type II secretion system protein F"/>
    <property type="match status" value="2"/>
</dbReference>
<dbReference type="GO" id="GO:0015628">
    <property type="term" value="P:protein secretion by the type II secretion system"/>
    <property type="evidence" value="ECO:0007669"/>
    <property type="project" value="TreeGrafter"/>
</dbReference>
<dbReference type="RefSeq" id="WP_013030730.1">
    <property type="nucleotide sequence ID" value="NC_013959.1"/>
</dbReference>
<dbReference type="STRING" id="580332.Slit_2607"/>
<keyword evidence="6 8" id="KW-1133">Transmembrane helix</keyword>
<keyword evidence="3" id="KW-1003">Cell membrane</keyword>
<evidence type="ECO:0000256" key="7">
    <source>
        <dbReference type="ARBA" id="ARBA00023136"/>
    </source>
</evidence>
<protein>
    <submittedName>
        <fullName evidence="10">Type II secretion system F domain protein</fullName>
    </submittedName>
</protein>
<keyword evidence="11" id="KW-1185">Reference proteome</keyword>
<evidence type="ECO:0000256" key="5">
    <source>
        <dbReference type="ARBA" id="ARBA00022692"/>
    </source>
</evidence>
<feature type="transmembrane region" description="Helical" evidence="8">
    <location>
        <begin position="223"/>
        <end position="245"/>
    </location>
</feature>
<evidence type="ECO:0000259" key="9">
    <source>
        <dbReference type="Pfam" id="PF00482"/>
    </source>
</evidence>
<dbReference type="Pfam" id="PF00482">
    <property type="entry name" value="T2SSF"/>
    <property type="match status" value="2"/>
</dbReference>
<dbReference type="GO" id="GO:0005886">
    <property type="term" value="C:plasma membrane"/>
    <property type="evidence" value="ECO:0007669"/>
    <property type="project" value="UniProtKB-SubCell"/>
</dbReference>
<dbReference type="AlphaFoldDB" id="D5CND5"/>
<dbReference type="InterPro" id="IPR018076">
    <property type="entry name" value="T2SS_GspF_dom"/>
</dbReference>
<keyword evidence="7 8" id="KW-0472">Membrane</keyword>
<dbReference type="PANTHER" id="PTHR30012">
    <property type="entry name" value="GENERAL SECRETION PATHWAY PROTEIN"/>
    <property type="match status" value="1"/>
</dbReference>
<sequence>MPVFTYKGRSARGELVQGSLEGADSGVVADQLLNTGITPTEIKITTQAVRSGSNPEIGLWQRLTKENKVDVLELMLFSRQMYTLLKAGVPIMRALAGLQESSRNPVFSAMLQDLRESLDSGRELSTALRRHPKIFSPFYLSMVQVGEMTGMLDVTFLRLYEHLEFEKDMKERIKSAVRYPMFVLVAMAVAIVIVNIFVIPAFAKVFEGFHAQLPLMTRILMGFSGFMVHYWPILLAVLVGAVVAFRSWISSVDGRYKWDRYKFHIPIAGRIIMKATLARFARSLALSFKSGIPIVQGLNSVALVVDNEFMRSRVEQMRDGVERGESILRTATATGVFNPTVLQMIAVGEETGDMDGLMFEIAGMYEREVEYEIKTLSSNIEPIMIVLLGVLVLILALGIFLPMWDLGKAALHR</sequence>
<accession>D5CND5</accession>
<dbReference type="PANTHER" id="PTHR30012:SF4">
    <property type="entry name" value="MSHA BIOGENESIS PROTEIN MSHG"/>
    <property type="match status" value="1"/>
</dbReference>
<dbReference type="eggNOG" id="COG1459">
    <property type="taxonomic scope" value="Bacteria"/>
</dbReference>
<gene>
    <name evidence="10" type="ordered locus">Slit_2607</name>
</gene>
<evidence type="ECO:0000256" key="8">
    <source>
        <dbReference type="SAM" id="Phobius"/>
    </source>
</evidence>
<evidence type="ECO:0000256" key="6">
    <source>
        <dbReference type="ARBA" id="ARBA00022989"/>
    </source>
</evidence>
<keyword evidence="5 8" id="KW-0812">Transmembrane</keyword>
<organism evidence="10 11">
    <name type="scientific">Sideroxydans lithotrophicus (strain ES-1)</name>
    <dbReference type="NCBI Taxonomy" id="580332"/>
    <lineage>
        <taxon>Bacteria</taxon>
        <taxon>Pseudomonadati</taxon>
        <taxon>Pseudomonadota</taxon>
        <taxon>Betaproteobacteria</taxon>
        <taxon>Nitrosomonadales</taxon>
        <taxon>Gallionellaceae</taxon>
        <taxon>Sideroxydans</taxon>
    </lineage>
</organism>
<feature type="domain" description="Type II secretion system protein GspF" evidence="9">
    <location>
        <begin position="280"/>
        <end position="402"/>
    </location>
</feature>
<comment type="similarity">
    <text evidence="2">Belongs to the GSP F family.</text>
</comment>
<dbReference type="Gene3D" id="1.20.81.30">
    <property type="entry name" value="Type II secretion system (T2SS), domain F"/>
    <property type="match status" value="2"/>
</dbReference>
<evidence type="ECO:0000256" key="1">
    <source>
        <dbReference type="ARBA" id="ARBA00004429"/>
    </source>
</evidence>
<feature type="transmembrane region" description="Helical" evidence="8">
    <location>
        <begin position="181"/>
        <end position="203"/>
    </location>
</feature>
<reference evidence="10 11" key="1">
    <citation type="submission" date="2010-03" db="EMBL/GenBank/DDBJ databases">
        <title>Complete sequence of Sideroxydans lithotrophicus ES-1.</title>
        <authorList>
            <consortium name="US DOE Joint Genome Institute"/>
            <person name="Lucas S."/>
            <person name="Copeland A."/>
            <person name="Lapidus A."/>
            <person name="Cheng J.-F."/>
            <person name="Bruce D."/>
            <person name="Goodwin L."/>
            <person name="Pitluck S."/>
            <person name="Munk A.C."/>
            <person name="Detter J.C."/>
            <person name="Han C."/>
            <person name="Tapia R."/>
            <person name="Larimer F."/>
            <person name="Land M."/>
            <person name="Hauser L."/>
            <person name="Kyrpides N."/>
            <person name="Ivanova N."/>
            <person name="Emerson D."/>
            <person name="Woyke T."/>
        </authorList>
    </citation>
    <scope>NUCLEOTIDE SEQUENCE [LARGE SCALE GENOMIC DNA]</scope>
    <source>
        <strain evidence="10 11">ES-1</strain>
    </source>
</reference>
<evidence type="ECO:0000313" key="10">
    <source>
        <dbReference type="EMBL" id="ADE12832.1"/>
    </source>
</evidence>
<name>D5CND5_SIDLE</name>
<evidence type="ECO:0000256" key="3">
    <source>
        <dbReference type="ARBA" id="ARBA00022475"/>
    </source>
</evidence>
<evidence type="ECO:0000256" key="4">
    <source>
        <dbReference type="ARBA" id="ARBA00022519"/>
    </source>
</evidence>